<dbReference type="OrthoDB" id="9800454at2"/>
<dbReference type="AlphaFoldDB" id="E1QI60"/>
<dbReference type="InterPro" id="IPR041698">
    <property type="entry name" value="Methyltransf_25"/>
</dbReference>
<dbReference type="Proteomes" id="UP000009047">
    <property type="component" value="Chromosome"/>
</dbReference>
<name>E1QI60_DESB2</name>
<reference evidence="3 4" key="1">
    <citation type="journal article" date="2010" name="Stand. Genomic Sci.">
        <title>Complete genome sequence of Desulfarculus baarsii type strain (2st14).</title>
        <authorList>
            <person name="Sun H."/>
            <person name="Spring S."/>
            <person name="Lapidus A."/>
            <person name="Davenport K."/>
            <person name="Del Rio T.G."/>
            <person name="Tice H."/>
            <person name="Nolan M."/>
            <person name="Copeland A."/>
            <person name="Cheng J.F."/>
            <person name="Lucas S."/>
            <person name="Tapia R."/>
            <person name="Goodwin L."/>
            <person name="Pitluck S."/>
            <person name="Ivanova N."/>
            <person name="Pagani I."/>
            <person name="Mavromatis K."/>
            <person name="Ovchinnikova G."/>
            <person name="Pati A."/>
            <person name="Chen A."/>
            <person name="Palaniappan K."/>
            <person name="Hauser L."/>
            <person name="Chang Y.J."/>
            <person name="Jeffries C.D."/>
            <person name="Detter J.C."/>
            <person name="Han C."/>
            <person name="Rohde M."/>
            <person name="Brambilla E."/>
            <person name="Goker M."/>
            <person name="Woyke T."/>
            <person name="Bristow J."/>
            <person name="Eisen J.A."/>
            <person name="Markowitz V."/>
            <person name="Hugenholtz P."/>
            <person name="Kyrpides N.C."/>
            <person name="Klenk H.P."/>
            <person name="Land M."/>
        </authorList>
    </citation>
    <scope>NUCLEOTIDE SEQUENCE [LARGE SCALE GENOMIC DNA]</scope>
    <source>
        <strain evidence="4">ATCC 33931 / DSM 2075 / LMG 7858 / VKM B-1802 / 2st14</strain>
    </source>
</reference>
<dbReference type="Pfam" id="PF13649">
    <property type="entry name" value="Methyltransf_25"/>
    <property type="match status" value="1"/>
</dbReference>
<dbReference type="InterPro" id="IPR029063">
    <property type="entry name" value="SAM-dependent_MTases_sf"/>
</dbReference>
<organism evidence="3 4">
    <name type="scientific">Desulfarculus baarsii (strain ATCC 33931 / DSM 2075 / LMG 7858 / VKM B-1802 / 2st14)</name>
    <dbReference type="NCBI Taxonomy" id="644282"/>
    <lineage>
        <taxon>Bacteria</taxon>
        <taxon>Pseudomonadati</taxon>
        <taxon>Thermodesulfobacteriota</taxon>
        <taxon>Desulfarculia</taxon>
        <taxon>Desulfarculales</taxon>
        <taxon>Desulfarculaceae</taxon>
        <taxon>Desulfarculus</taxon>
    </lineage>
</organism>
<evidence type="ECO:0000256" key="1">
    <source>
        <dbReference type="ARBA" id="ARBA00022679"/>
    </source>
</evidence>
<proteinExistence type="predicted"/>
<dbReference type="Gene3D" id="3.40.50.150">
    <property type="entry name" value="Vaccinia Virus protein VP39"/>
    <property type="match status" value="1"/>
</dbReference>
<dbReference type="RefSeq" id="WP_013258694.1">
    <property type="nucleotide sequence ID" value="NC_014365.1"/>
</dbReference>
<keyword evidence="1" id="KW-0808">Transferase</keyword>
<dbReference type="CDD" id="cd02440">
    <property type="entry name" value="AdoMet_MTases"/>
    <property type="match status" value="1"/>
</dbReference>
<keyword evidence="4" id="KW-1185">Reference proteome</keyword>
<evidence type="ECO:0000313" key="4">
    <source>
        <dbReference type="Proteomes" id="UP000009047"/>
    </source>
</evidence>
<dbReference type="KEGG" id="dbr:Deba_1888"/>
<dbReference type="STRING" id="644282.Deba_1888"/>
<dbReference type="eggNOG" id="COG2226">
    <property type="taxonomic scope" value="Bacteria"/>
</dbReference>
<feature type="domain" description="Methyltransferase" evidence="2">
    <location>
        <begin position="46"/>
        <end position="141"/>
    </location>
</feature>
<dbReference type="EMBL" id="CP002085">
    <property type="protein sequence ID" value="ADK85253.1"/>
    <property type="molecule type" value="Genomic_DNA"/>
</dbReference>
<gene>
    <name evidence="3" type="ordered locus">Deba_1888</name>
</gene>
<keyword evidence="3" id="KW-0489">Methyltransferase</keyword>
<sequence>MNVMEAFNAHAKEYDRWRRKFIPCFDDFYGAAVTVMQHYCGPAPRILDLGAGTGLLSMFVREAMPQASLTLVDIADQMLGQARARFAGQQDHVRIIHADYLQDDLPGPFDAICSALSIHHLETPQKRRLFQRCFDLLEPGGVFVNADQIVGPEPDLAQWYDAHWERSIRAAGVDDQTMAQTRQRMLHDRLDTLEDQLTMLRAAGFTRVDCQYKWFALVVFSGRRPL</sequence>
<dbReference type="PANTHER" id="PTHR43861">
    <property type="entry name" value="TRANS-ACONITATE 2-METHYLTRANSFERASE-RELATED"/>
    <property type="match status" value="1"/>
</dbReference>
<accession>E1QI60</accession>
<evidence type="ECO:0000259" key="2">
    <source>
        <dbReference type="Pfam" id="PF13649"/>
    </source>
</evidence>
<evidence type="ECO:0000313" key="3">
    <source>
        <dbReference type="EMBL" id="ADK85253.1"/>
    </source>
</evidence>
<protein>
    <submittedName>
        <fullName evidence="3">Methyltransferase type 12</fullName>
    </submittedName>
</protein>
<dbReference type="SUPFAM" id="SSF53335">
    <property type="entry name" value="S-adenosyl-L-methionine-dependent methyltransferases"/>
    <property type="match status" value="1"/>
</dbReference>
<dbReference type="HOGENOM" id="CLU_081790_1_0_7"/>
<dbReference type="GO" id="GO:0008168">
    <property type="term" value="F:methyltransferase activity"/>
    <property type="evidence" value="ECO:0007669"/>
    <property type="project" value="UniProtKB-KW"/>
</dbReference>
<dbReference type="GO" id="GO:0032259">
    <property type="term" value="P:methylation"/>
    <property type="evidence" value="ECO:0007669"/>
    <property type="project" value="UniProtKB-KW"/>
</dbReference>